<dbReference type="PANTHER" id="PTHR32182:SF23">
    <property type="entry name" value="ATP BINDING PROTEIN"/>
    <property type="match status" value="1"/>
</dbReference>
<keyword evidence="3" id="KW-1185">Reference proteome</keyword>
<organism evidence="2 3">
    <name type="scientific">Aquibium oceanicum</name>
    <dbReference type="NCBI Taxonomy" id="1670800"/>
    <lineage>
        <taxon>Bacteria</taxon>
        <taxon>Pseudomonadati</taxon>
        <taxon>Pseudomonadota</taxon>
        <taxon>Alphaproteobacteria</taxon>
        <taxon>Hyphomicrobiales</taxon>
        <taxon>Phyllobacteriaceae</taxon>
        <taxon>Aquibium</taxon>
    </lineage>
</organism>
<dbReference type="STRING" id="1670800.BSQ44_03730"/>
<dbReference type="AlphaFoldDB" id="A0A1L3SMG7"/>
<dbReference type="Gene3D" id="3.40.50.300">
    <property type="entry name" value="P-loop containing nucleotide triphosphate hydrolases"/>
    <property type="match status" value="2"/>
</dbReference>
<dbReference type="InterPro" id="IPR003959">
    <property type="entry name" value="ATPase_AAA_core"/>
</dbReference>
<keyword evidence="2" id="KW-0067">ATP-binding</keyword>
<evidence type="ECO:0000313" key="2">
    <source>
        <dbReference type="EMBL" id="APH70593.1"/>
    </source>
</evidence>
<feature type="domain" description="AAA+ ATPase" evidence="1">
    <location>
        <begin position="22"/>
        <end position="340"/>
    </location>
</feature>
<dbReference type="EMBL" id="CP018171">
    <property type="protein sequence ID" value="APH70593.1"/>
    <property type="molecule type" value="Genomic_DNA"/>
</dbReference>
<name>A0A1L3SMG7_9HYPH</name>
<gene>
    <name evidence="2" type="ORF">BSQ44_03730</name>
</gene>
<dbReference type="KEGG" id="meso:BSQ44_03730"/>
<dbReference type="SUPFAM" id="SSF52540">
    <property type="entry name" value="P-loop containing nucleoside triphosphate hydrolases"/>
    <property type="match status" value="1"/>
</dbReference>
<evidence type="ECO:0000313" key="3">
    <source>
        <dbReference type="Proteomes" id="UP000182840"/>
    </source>
</evidence>
<keyword evidence="2" id="KW-0547">Nucleotide-binding</keyword>
<protein>
    <submittedName>
        <fullName evidence="2">ATP-binding protein</fullName>
    </submittedName>
</protein>
<dbReference type="OrthoDB" id="9789856at2"/>
<reference evidence="3" key="1">
    <citation type="submission" date="2016-11" db="EMBL/GenBank/DDBJ databases">
        <title>Mesorhizobium oceanicum sp. nov., isolated from deep seawater in South China Sea.</title>
        <authorList>
            <person name="Fu G.-Y."/>
        </authorList>
    </citation>
    <scope>NUCLEOTIDE SEQUENCE [LARGE SCALE GENOMIC DNA]</scope>
    <source>
        <strain evidence="3">B7</strain>
    </source>
</reference>
<sequence>MKITRLDVAGLRAFEQAALEFDPALTLLVGVNGVGKTTILEALRIGLSRALPKFTASRARPEPFTTDDIRVGRSALTVDLHLVFDGTTQNLLIHKQREQSIGHKPGVVREQTLATPDRENLTPGPGKAAKALKSARRQPIGVYFATRRSLISDEQPKSGRASGGQAAAFADALVARPLRLAELASWMHAQESISAEFPRAGHHLGALRAAAKSFLPECDGLRAEVEGRPTLLIEKQGLTLDVRQLSDGERGLLALVLDLARRLSQANPDLDDPVKDGAAIVLIDELDMHMHPQWQRQIGSLVTSTFPNCQFIATTHSPQIIGETQPERILLLQSDGERIVANRCGQAFGLDTNAILEQIMGTPSRAKSVREAISHVETALDDGDLKSARAGLARLRELIHGDDPTVVALEATINNLEALGDAADQ</sequence>
<dbReference type="GO" id="GO:0016887">
    <property type="term" value="F:ATP hydrolysis activity"/>
    <property type="evidence" value="ECO:0007669"/>
    <property type="project" value="InterPro"/>
</dbReference>
<dbReference type="SMART" id="SM00382">
    <property type="entry name" value="AAA"/>
    <property type="match status" value="1"/>
</dbReference>
<dbReference type="InterPro" id="IPR027417">
    <property type="entry name" value="P-loop_NTPase"/>
</dbReference>
<dbReference type="InterPro" id="IPR003593">
    <property type="entry name" value="AAA+_ATPase"/>
</dbReference>
<dbReference type="Pfam" id="PF13304">
    <property type="entry name" value="AAA_21"/>
    <property type="match status" value="1"/>
</dbReference>
<dbReference type="PANTHER" id="PTHR32182">
    <property type="entry name" value="DNA REPLICATION AND REPAIR PROTEIN RECF"/>
    <property type="match status" value="1"/>
</dbReference>
<dbReference type="RefSeq" id="WP_072602005.1">
    <property type="nucleotide sequence ID" value="NZ_CP018171.1"/>
</dbReference>
<dbReference type="Proteomes" id="UP000182840">
    <property type="component" value="Chromosome"/>
</dbReference>
<proteinExistence type="predicted"/>
<accession>A0A1L3SMG7</accession>
<dbReference type="GO" id="GO:0006302">
    <property type="term" value="P:double-strand break repair"/>
    <property type="evidence" value="ECO:0007669"/>
    <property type="project" value="InterPro"/>
</dbReference>
<dbReference type="GO" id="GO:0000731">
    <property type="term" value="P:DNA synthesis involved in DNA repair"/>
    <property type="evidence" value="ECO:0007669"/>
    <property type="project" value="TreeGrafter"/>
</dbReference>
<evidence type="ECO:0000259" key="1">
    <source>
        <dbReference type="SMART" id="SM00382"/>
    </source>
</evidence>
<dbReference type="GO" id="GO:0005524">
    <property type="term" value="F:ATP binding"/>
    <property type="evidence" value="ECO:0007669"/>
    <property type="project" value="UniProtKB-KW"/>
</dbReference>